<dbReference type="AlphaFoldDB" id="A0A1I7WVQ4"/>
<evidence type="ECO:0000313" key="3">
    <source>
        <dbReference type="WBParaSite" id="Hba_09218"/>
    </source>
</evidence>
<name>A0A1I7WVQ4_HETBA</name>
<evidence type="ECO:0000313" key="2">
    <source>
        <dbReference type="Proteomes" id="UP000095283"/>
    </source>
</evidence>
<proteinExistence type="predicted"/>
<sequence>MLAETMSSCIVFSDNEDELKAHAGLLDSAHDNISHQVCFLVIIVENLERVIVYLFYSEGFQLISPLKTKATPGQERKISTDYENEGNYFDKDPVFRCLLRDKKRPLQDVFIRPMEPPPKNLNEYEFKLECGTNVFPVKTSQKGFLFYRNGSPVNVTSPSLDTLQTVKRRRDRLLHKALMYIFTLINFTEPVAKKRRIVNQDNGDQIESNMDIPLSNFLTPKILRKWPKSSQQPQQLAEDEAKGKIFRY</sequence>
<feature type="region of interest" description="Disordered" evidence="1">
    <location>
        <begin position="228"/>
        <end position="248"/>
    </location>
</feature>
<feature type="compositionally biased region" description="Basic and acidic residues" evidence="1">
    <location>
        <begin position="239"/>
        <end position="248"/>
    </location>
</feature>
<accession>A0A1I7WVQ4</accession>
<organism evidence="2 3">
    <name type="scientific">Heterorhabditis bacteriophora</name>
    <name type="common">Entomopathogenic nematode worm</name>
    <dbReference type="NCBI Taxonomy" id="37862"/>
    <lineage>
        <taxon>Eukaryota</taxon>
        <taxon>Metazoa</taxon>
        <taxon>Ecdysozoa</taxon>
        <taxon>Nematoda</taxon>
        <taxon>Chromadorea</taxon>
        <taxon>Rhabditida</taxon>
        <taxon>Rhabditina</taxon>
        <taxon>Rhabditomorpha</taxon>
        <taxon>Strongyloidea</taxon>
        <taxon>Heterorhabditidae</taxon>
        <taxon>Heterorhabditis</taxon>
    </lineage>
</organism>
<protein>
    <submittedName>
        <fullName evidence="3">Uncharacterized protein</fullName>
    </submittedName>
</protein>
<dbReference type="WBParaSite" id="Hba_09218">
    <property type="protein sequence ID" value="Hba_09218"/>
    <property type="gene ID" value="Hba_09218"/>
</dbReference>
<evidence type="ECO:0000256" key="1">
    <source>
        <dbReference type="SAM" id="MobiDB-lite"/>
    </source>
</evidence>
<keyword evidence="2" id="KW-1185">Reference proteome</keyword>
<dbReference type="Proteomes" id="UP000095283">
    <property type="component" value="Unplaced"/>
</dbReference>
<reference evidence="3" key="1">
    <citation type="submission" date="2016-11" db="UniProtKB">
        <authorList>
            <consortium name="WormBaseParasite"/>
        </authorList>
    </citation>
    <scope>IDENTIFICATION</scope>
</reference>